<dbReference type="PANTHER" id="PTHR43072:SF23">
    <property type="entry name" value="UPF0039 PROTEIN C11D3.02C"/>
    <property type="match status" value="1"/>
</dbReference>
<proteinExistence type="predicted"/>
<dbReference type="GO" id="GO:0016747">
    <property type="term" value="F:acyltransferase activity, transferring groups other than amino-acyl groups"/>
    <property type="evidence" value="ECO:0007669"/>
    <property type="project" value="InterPro"/>
</dbReference>
<dbReference type="PROSITE" id="PS51186">
    <property type="entry name" value="GNAT"/>
    <property type="match status" value="1"/>
</dbReference>
<dbReference type="PANTHER" id="PTHR43072">
    <property type="entry name" value="N-ACETYLTRANSFERASE"/>
    <property type="match status" value="1"/>
</dbReference>
<gene>
    <name evidence="4" type="ORF">ARC78_14535</name>
</gene>
<protein>
    <submittedName>
        <fullName evidence="4">Acyl-CoA synthetase</fullName>
    </submittedName>
</protein>
<keyword evidence="2" id="KW-0012">Acyltransferase</keyword>
<dbReference type="Pfam" id="PF00583">
    <property type="entry name" value="Acetyltransf_1"/>
    <property type="match status" value="1"/>
</dbReference>
<dbReference type="CDD" id="cd04301">
    <property type="entry name" value="NAT_SF"/>
    <property type="match status" value="1"/>
</dbReference>
<accession>A0A0R0A4R4</accession>
<dbReference type="SUPFAM" id="SSF55729">
    <property type="entry name" value="Acyl-CoA N-acyltransferases (Nat)"/>
    <property type="match status" value="1"/>
</dbReference>
<evidence type="ECO:0000259" key="3">
    <source>
        <dbReference type="PROSITE" id="PS51186"/>
    </source>
</evidence>
<keyword evidence="1" id="KW-0808">Transferase</keyword>
<dbReference type="Proteomes" id="UP000050836">
    <property type="component" value="Unassembled WGS sequence"/>
</dbReference>
<dbReference type="AlphaFoldDB" id="A0A0R0A4R4"/>
<reference evidence="4 5" key="1">
    <citation type="submission" date="2015-10" db="EMBL/GenBank/DDBJ databases">
        <title>Genome sequencing and analysis of members of genus Stenotrophomonas.</title>
        <authorList>
            <person name="Patil P.P."/>
            <person name="Midha S."/>
            <person name="Patil P.B."/>
        </authorList>
    </citation>
    <scope>NUCLEOTIDE SEQUENCE [LARGE SCALE GENOMIC DNA]</scope>
    <source>
        <strain evidence="4 5">JCM 9942</strain>
    </source>
</reference>
<feature type="domain" description="N-acetyltransferase" evidence="3">
    <location>
        <begin position="22"/>
        <end position="180"/>
    </location>
</feature>
<dbReference type="RefSeq" id="WP_054660495.1">
    <property type="nucleotide sequence ID" value="NZ_BAZI01000398.1"/>
</dbReference>
<keyword evidence="5" id="KW-1185">Reference proteome</keyword>
<evidence type="ECO:0000256" key="1">
    <source>
        <dbReference type="ARBA" id="ARBA00022679"/>
    </source>
</evidence>
<evidence type="ECO:0000313" key="4">
    <source>
        <dbReference type="EMBL" id="KRG39689.1"/>
    </source>
</evidence>
<comment type="caution">
    <text evidence="4">The sequence shown here is derived from an EMBL/GenBank/DDBJ whole genome shotgun (WGS) entry which is preliminary data.</text>
</comment>
<organism evidence="4 5">
    <name type="scientific">Stenotrophomonas pictorum JCM 9942</name>
    <dbReference type="NCBI Taxonomy" id="1236960"/>
    <lineage>
        <taxon>Bacteria</taxon>
        <taxon>Pseudomonadati</taxon>
        <taxon>Pseudomonadota</taxon>
        <taxon>Gammaproteobacteria</taxon>
        <taxon>Lysobacterales</taxon>
        <taxon>Lysobacteraceae</taxon>
        <taxon>Stenotrophomonas</taxon>
    </lineage>
</organism>
<dbReference type="EMBL" id="LLXS01000044">
    <property type="protein sequence ID" value="KRG39689.1"/>
    <property type="molecule type" value="Genomic_DNA"/>
</dbReference>
<evidence type="ECO:0000313" key="5">
    <source>
        <dbReference type="Proteomes" id="UP000050836"/>
    </source>
</evidence>
<name>A0A0R0A4R4_9GAMM</name>
<dbReference type="InterPro" id="IPR000182">
    <property type="entry name" value="GNAT_dom"/>
</dbReference>
<dbReference type="Gene3D" id="3.40.630.30">
    <property type="match status" value="1"/>
</dbReference>
<sequence>MATRNRMPPWHENFKAPSGRELLIRPIRPEDGPPLQGAFELFGPEEVRDRFLQSVESLSDETAQRLTHPNPKTEISLVAAEPLPPGEAVVGAVARASIIPGTRDAEYAILVSRFLAGQGLGRQLMRKLVKWARGKYLDRMYGDIAQDNEPMQQLAASLGFKQVPHPTGAPGLVRMVLELAN</sequence>
<dbReference type="OrthoDB" id="7057406at2"/>
<dbReference type="InterPro" id="IPR016181">
    <property type="entry name" value="Acyl_CoA_acyltransferase"/>
</dbReference>
<evidence type="ECO:0000256" key="2">
    <source>
        <dbReference type="ARBA" id="ARBA00023315"/>
    </source>
</evidence>